<proteinExistence type="predicted"/>
<evidence type="ECO:0000256" key="1">
    <source>
        <dbReference type="SAM" id="MobiDB-lite"/>
    </source>
</evidence>
<reference evidence="2" key="1">
    <citation type="submission" date="2021-06" db="EMBL/GenBank/DDBJ databases">
        <authorList>
            <person name="Hodson N. C."/>
            <person name="Mongue J. A."/>
            <person name="Jaron S. K."/>
        </authorList>
    </citation>
    <scope>NUCLEOTIDE SEQUENCE</scope>
</reference>
<organism evidence="2 3">
    <name type="scientific">Allacma fusca</name>
    <dbReference type="NCBI Taxonomy" id="39272"/>
    <lineage>
        <taxon>Eukaryota</taxon>
        <taxon>Metazoa</taxon>
        <taxon>Ecdysozoa</taxon>
        <taxon>Arthropoda</taxon>
        <taxon>Hexapoda</taxon>
        <taxon>Collembola</taxon>
        <taxon>Symphypleona</taxon>
        <taxon>Sminthuridae</taxon>
        <taxon>Allacma</taxon>
    </lineage>
</organism>
<dbReference type="EMBL" id="CAJVCH010563648">
    <property type="protein sequence ID" value="CAG7832129.1"/>
    <property type="molecule type" value="Genomic_DNA"/>
</dbReference>
<protein>
    <submittedName>
        <fullName evidence="2">Uncharacterized protein</fullName>
    </submittedName>
</protein>
<dbReference type="Proteomes" id="UP000708208">
    <property type="component" value="Unassembled WGS sequence"/>
</dbReference>
<evidence type="ECO:0000313" key="2">
    <source>
        <dbReference type="EMBL" id="CAG7832129.1"/>
    </source>
</evidence>
<evidence type="ECO:0000313" key="3">
    <source>
        <dbReference type="Proteomes" id="UP000708208"/>
    </source>
</evidence>
<gene>
    <name evidence="2" type="ORF">AFUS01_LOCUS41833</name>
</gene>
<name>A0A8J2LGQ6_9HEXA</name>
<feature type="region of interest" description="Disordered" evidence="1">
    <location>
        <begin position="63"/>
        <end position="88"/>
    </location>
</feature>
<comment type="caution">
    <text evidence="2">The sequence shown here is derived from an EMBL/GenBank/DDBJ whole genome shotgun (WGS) entry which is preliminary data.</text>
</comment>
<accession>A0A8J2LGQ6</accession>
<keyword evidence="3" id="KW-1185">Reference proteome</keyword>
<dbReference type="AlphaFoldDB" id="A0A8J2LGQ6"/>
<sequence>MYDIRGDTHIRDHQWPAEYWNKTIKIDEQRNRRSKVGRYVRASKSMFQGRCKEFLATLHKQTGNERKKNAAALKSVKPTPTPNAKQVQTTTAGNFMTPKRHSMKTQKRLLSSASFQNQQGMSIEEGWNRKGVQVARPNGSSDTFKGLPFVPWGNKAKDLPENVLQHSSLFSRDDLPNAETAAAVVECVNLVGKFKFNHAKKHWMLNVTKYDKFVKAEQGRLSEKNVVFDMWYSEYEMVGKALNDIFRVFEEVSKCTDHTVTTPLATGHYWEKTTAKIVANMNGESKLRLWPHPGVSNRLISQRLHYQQQYDPVPIVILSPTMYGNSCEHGTKFDDVPLQINVCQKLYKLAAASLLQKIQIITSQCFHGKESCKCTIAL</sequence>